<protein>
    <recommendedName>
        <fullName evidence="7">Anti-CBASS protein Acb1</fullName>
    </recommendedName>
</protein>
<proteinExistence type="inferred from homology"/>
<evidence type="ECO:0000259" key="9">
    <source>
        <dbReference type="Pfam" id="PF23474"/>
    </source>
</evidence>
<dbReference type="SUPFAM" id="SSF55144">
    <property type="entry name" value="LigT-like"/>
    <property type="match status" value="1"/>
</dbReference>
<keyword evidence="11" id="KW-1185">Reference proteome</keyword>
<evidence type="ECO:0000256" key="6">
    <source>
        <dbReference type="ARBA" id="ARBA00034316"/>
    </source>
</evidence>
<comment type="catalytic activity">
    <reaction evidence="8">
        <text>3',3'-cUAMP + H2O = U[3'-5']pAp[3'] + H(+)</text>
        <dbReference type="Rhea" id="RHEA:72835"/>
        <dbReference type="ChEBI" id="CHEBI:15377"/>
        <dbReference type="ChEBI" id="CHEBI:15378"/>
        <dbReference type="ChEBI" id="CHEBI:143809"/>
        <dbReference type="ChEBI" id="CHEBI:192498"/>
    </reaction>
    <physiologicalReaction direction="left-to-right" evidence="8">
        <dbReference type="Rhea" id="RHEA:72836"/>
    </physiologicalReaction>
</comment>
<dbReference type="InterPro" id="IPR009097">
    <property type="entry name" value="Cyclic_Pdiesterase"/>
</dbReference>
<dbReference type="Proteomes" id="UP000015545">
    <property type="component" value="Segment"/>
</dbReference>
<dbReference type="EMBL" id="KF147891">
    <property type="protein sequence ID" value="AGS82103.1"/>
    <property type="molecule type" value="Genomic_DNA"/>
</dbReference>
<dbReference type="RefSeq" id="YP_008433550.1">
    <property type="nucleotide sequence ID" value="NC_022096.1"/>
</dbReference>
<evidence type="ECO:0000256" key="4">
    <source>
        <dbReference type="ARBA" id="ARBA00034244"/>
    </source>
</evidence>
<feature type="domain" description="Anti-CBASS protein Acb1-like C-terminal" evidence="9">
    <location>
        <begin position="25"/>
        <end position="144"/>
    </location>
</feature>
<evidence type="ECO:0000313" key="10">
    <source>
        <dbReference type="EMBL" id="AGS82103.1"/>
    </source>
</evidence>
<dbReference type="Pfam" id="PF23474">
    <property type="entry name" value="Acb1"/>
    <property type="match status" value="1"/>
</dbReference>
<name>S5WBE5_9CAUD</name>
<evidence type="ECO:0000313" key="11">
    <source>
        <dbReference type="Proteomes" id="UP000015545"/>
    </source>
</evidence>
<dbReference type="InterPro" id="IPR056175">
    <property type="entry name" value="Acb1-like_C"/>
</dbReference>
<evidence type="ECO:0000256" key="3">
    <source>
        <dbReference type="ARBA" id="ARBA00034240"/>
    </source>
</evidence>
<evidence type="ECO:0000256" key="8">
    <source>
        <dbReference type="ARBA" id="ARBA00048123"/>
    </source>
</evidence>
<comment type="catalytic activity">
    <reaction evidence="3">
        <text>3',3',3'-c-tri-AMP + H2O = A[3'-5']pA[3'-5']pAp[3'] + H(+)</text>
        <dbReference type="Rhea" id="RHEA:72859"/>
        <dbReference type="ChEBI" id="CHEBI:15377"/>
        <dbReference type="ChEBI" id="CHEBI:15378"/>
        <dbReference type="ChEBI" id="CHEBI:192523"/>
        <dbReference type="ChEBI" id="CHEBI:192530"/>
    </reaction>
    <physiologicalReaction direction="left-to-right" evidence="3">
        <dbReference type="Rhea" id="RHEA:72860"/>
    </physiologicalReaction>
</comment>
<comment type="catalytic activity">
    <reaction evidence="5">
        <text>3',3'-cGAMP + H2O = G[3'-5']pAp[3'] + H(+)</text>
        <dbReference type="Rhea" id="RHEA:72831"/>
        <dbReference type="ChEBI" id="CHEBI:15377"/>
        <dbReference type="ChEBI" id="CHEBI:15378"/>
        <dbReference type="ChEBI" id="CHEBI:71501"/>
        <dbReference type="ChEBI" id="CHEBI:192497"/>
    </reaction>
    <physiologicalReaction direction="left-to-right" evidence="5">
        <dbReference type="Rhea" id="RHEA:72832"/>
    </physiologicalReaction>
</comment>
<dbReference type="GO" id="GO:0016787">
    <property type="term" value="F:hydrolase activity"/>
    <property type="evidence" value="ECO:0007669"/>
    <property type="project" value="UniProtKB-KW"/>
</dbReference>
<gene>
    <name evidence="10" type="ORF">PaBG_00219</name>
</gene>
<comment type="catalytic activity">
    <reaction evidence="2">
        <text>3',3',3'-cAAG + H2O = G[3'-5']pA[3'-5']pAp[3'] + H(+)</text>
        <dbReference type="Rhea" id="RHEA:72863"/>
        <dbReference type="ChEBI" id="CHEBI:15377"/>
        <dbReference type="ChEBI" id="CHEBI:15378"/>
        <dbReference type="ChEBI" id="CHEBI:143810"/>
        <dbReference type="ChEBI" id="CHEBI:192532"/>
    </reaction>
    <physiologicalReaction direction="left-to-right" evidence="2">
        <dbReference type="Rhea" id="RHEA:72864"/>
    </physiologicalReaction>
</comment>
<comment type="similarity">
    <text evidence="6">Belongs to the anti-CBASS protein Acb1 family.</text>
</comment>
<comment type="catalytic activity">
    <reaction evidence="4">
        <text>3',3',3'-cAAG + H2O = A[3'-5']pG[3'-5']pAp[3'] + H(+)</text>
        <dbReference type="Rhea" id="RHEA:72867"/>
        <dbReference type="ChEBI" id="CHEBI:15377"/>
        <dbReference type="ChEBI" id="CHEBI:15378"/>
        <dbReference type="ChEBI" id="CHEBI:143810"/>
        <dbReference type="ChEBI" id="CHEBI:192533"/>
    </reaction>
    <physiologicalReaction direction="left-to-right" evidence="4">
        <dbReference type="Rhea" id="RHEA:72868"/>
    </physiologicalReaction>
</comment>
<accession>S5WBE5</accession>
<keyword evidence="1" id="KW-0378">Hydrolase</keyword>
<evidence type="ECO:0000256" key="2">
    <source>
        <dbReference type="ARBA" id="ARBA00034233"/>
    </source>
</evidence>
<sequence length="177" mass="19222">MQIKVAMYSAEAANKLSHIPYTGTNGLYSAVVPTPGSIEAIIKLADELELSPEEDALHATVIYSKKAPGDNVEAVKRIADSDYAYHGVINAVEHWVGHNGKTYIVLKLVSAGIVLANASLQRMGAEHTFVPFSPHITLSDDVPVDEAMQARIDFVNKRLAFDPIEVKLINQIVGDLD</sequence>
<reference evidence="10 11" key="1">
    <citation type="journal article" date="2014" name="Genome Announc.">
        <title>Complete Genome Sequence of the Novel Giant Pseudomonas Phage PaBG.</title>
        <authorList>
            <person name="Sykilinda N.N."/>
            <person name="Bondar A.A."/>
            <person name="Gorshkova A.S."/>
            <person name="Kurochkina L.P."/>
            <person name="Kulikov E.E."/>
            <person name="Shneider M.M."/>
            <person name="Kadykov V.A."/>
            <person name="Solovjeva N.V."/>
            <person name="Kabilov M.R."/>
            <person name="Mesyanzhinov V.V."/>
            <person name="Vlassov V.V."/>
            <person name="Drukker V.V."/>
            <person name="Miroshnikov K.A."/>
        </authorList>
    </citation>
    <scope>NUCLEOTIDE SEQUENCE [LARGE SCALE GENOMIC DNA]</scope>
</reference>
<evidence type="ECO:0000256" key="7">
    <source>
        <dbReference type="ARBA" id="ARBA00034343"/>
    </source>
</evidence>
<organism evidence="10 11">
    <name type="scientific">Pseudomonas phage PaBG</name>
    <dbReference type="NCBI Taxonomy" id="1335230"/>
    <lineage>
        <taxon>Viruses</taxon>
        <taxon>Duplodnaviria</taxon>
        <taxon>Heunggongvirae</taxon>
        <taxon>Uroviricota</taxon>
        <taxon>Caudoviricetes</taxon>
        <taxon>Baikalvirus</taxon>
        <taxon>Baikalvirus PaBG</taxon>
    </lineage>
</organism>
<evidence type="ECO:0000256" key="5">
    <source>
        <dbReference type="ARBA" id="ARBA00034283"/>
    </source>
</evidence>
<dbReference type="KEGG" id="vg:16574905"/>
<evidence type="ECO:0000256" key="1">
    <source>
        <dbReference type="ARBA" id="ARBA00022801"/>
    </source>
</evidence>